<name>A0ABN8RDQ0_9CNID</name>
<sequence>MKYKGLVDPKNKPFGNLLPFEVHVIIMFWTQCFTTNDRRTKMNEELTRLPCCLRKSIRMSVAFSFLSGYKRFSSAMENKPYSRFYGCPHCFRRNTQQVSLDMIVAMGNED</sequence>
<keyword evidence="2" id="KW-1185">Reference proteome</keyword>
<reference evidence="1 2" key="1">
    <citation type="submission" date="2022-05" db="EMBL/GenBank/DDBJ databases">
        <authorList>
            <consortium name="Genoscope - CEA"/>
            <person name="William W."/>
        </authorList>
    </citation>
    <scope>NUCLEOTIDE SEQUENCE [LARGE SCALE GENOMIC DNA]</scope>
</reference>
<evidence type="ECO:0000313" key="1">
    <source>
        <dbReference type="EMBL" id="CAH3176774.1"/>
    </source>
</evidence>
<dbReference type="Proteomes" id="UP001159427">
    <property type="component" value="Unassembled WGS sequence"/>
</dbReference>
<accession>A0ABN8RDQ0</accession>
<gene>
    <name evidence="1" type="ORF">PEVE_00010818</name>
</gene>
<organism evidence="1 2">
    <name type="scientific">Porites evermanni</name>
    <dbReference type="NCBI Taxonomy" id="104178"/>
    <lineage>
        <taxon>Eukaryota</taxon>
        <taxon>Metazoa</taxon>
        <taxon>Cnidaria</taxon>
        <taxon>Anthozoa</taxon>
        <taxon>Hexacorallia</taxon>
        <taxon>Scleractinia</taxon>
        <taxon>Fungiina</taxon>
        <taxon>Poritidae</taxon>
        <taxon>Porites</taxon>
    </lineage>
</organism>
<proteinExistence type="predicted"/>
<protein>
    <submittedName>
        <fullName evidence="1">Uncharacterized protein</fullName>
    </submittedName>
</protein>
<feature type="non-terminal residue" evidence="1">
    <location>
        <position position="110"/>
    </location>
</feature>
<evidence type="ECO:0000313" key="2">
    <source>
        <dbReference type="Proteomes" id="UP001159427"/>
    </source>
</evidence>
<comment type="caution">
    <text evidence="1">The sequence shown here is derived from an EMBL/GenBank/DDBJ whole genome shotgun (WGS) entry which is preliminary data.</text>
</comment>
<dbReference type="EMBL" id="CALNXI010001774">
    <property type="protein sequence ID" value="CAH3176774.1"/>
    <property type="molecule type" value="Genomic_DNA"/>
</dbReference>